<protein>
    <submittedName>
        <fullName evidence="1">Uncharacterized protein</fullName>
    </submittedName>
</protein>
<gene>
    <name evidence="1" type="ORF">BHM03_00007906</name>
</gene>
<reference evidence="1" key="1">
    <citation type="journal article" date="2018" name="Data Brief">
        <title>Genome sequence data from 17 accessions of Ensete ventricosum, a staple food crop for millions in Ethiopia.</title>
        <authorList>
            <person name="Yemataw Z."/>
            <person name="Muzemil S."/>
            <person name="Ambachew D."/>
            <person name="Tripathi L."/>
            <person name="Tesfaye K."/>
            <person name="Chala A."/>
            <person name="Farbos A."/>
            <person name="O'Neill P."/>
            <person name="Moore K."/>
            <person name="Grant M."/>
            <person name="Studholme D.J."/>
        </authorList>
    </citation>
    <scope>NUCLEOTIDE SEQUENCE [LARGE SCALE GENOMIC DNA]</scope>
    <source>
        <tissue evidence="1">Leaf</tissue>
    </source>
</reference>
<accession>A0A445MC62</accession>
<organism evidence="1">
    <name type="scientific">Ensete ventricosum</name>
    <name type="common">Abyssinian banana</name>
    <name type="synonym">Musa ensete</name>
    <dbReference type="NCBI Taxonomy" id="4639"/>
    <lineage>
        <taxon>Eukaryota</taxon>
        <taxon>Viridiplantae</taxon>
        <taxon>Streptophyta</taxon>
        <taxon>Embryophyta</taxon>
        <taxon>Tracheophyta</taxon>
        <taxon>Spermatophyta</taxon>
        <taxon>Magnoliopsida</taxon>
        <taxon>Liliopsida</taxon>
        <taxon>Zingiberales</taxon>
        <taxon>Musaceae</taxon>
        <taxon>Ensete</taxon>
    </lineage>
</organism>
<sequence length="78" mass="8634">MTLSASALLATGAPSARYCSHHSKTRPLLLFGEDHNNSWVTTWRLLITSGISVKVNKPTPLELLSSSVGRWATEARRW</sequence>
<dbReference type="EMBL" id="KV875595">
    <property type="protein sequence ID" value="RZR71847.1"/>
    <property type="molecule type" value="Genomic_DNA"/>
</dbReference>
<dbReference type="AlphaFoldDB" id="A0A445MC62"/>
<dbReference type="Proteomes" id="UP000290560">
    <property type="component" value="Unassembled WGS sequence"/>
</dbReference>
<proteinExistence type="predicted"/>
<evidence type="ECO:0000313" key="1">
    <source>
        <dbReference type="EMBL" id="RZR71847.1"/>
    </source>
</evidence>
<name>A0A445MC62_ENSVE</name>